<protein>
    <submittedName>
        <fullName evidence="4">3-hydroxybutyryl-CoA dehydrogenase</fullName>
    </submittedName>
</protein>
<organism evidence="4 5">
    <name type="scientific">Gracilimonas mengyeensis</name>
    <dbReference type="NCBI Taxonomy" id="1302730"/>
    <lineage>
        <taxon>Bacteria</taxon>
        <taxon>Pseudomonadati</taxon>
        <taxon>Balneolota</taxon>
        <taxon>Balneolia</taxon>
        <taxon>Balneolales</taxon>
        <taxon>Balneolaceae</taxon>
        <taxon>Gracilimonas</taxon>
    </lineage>
</organism>
<dbReference type="InterPro" id="IPR006180">
    <property type="entry name" value="3-OHacyl-CoA_DH_CS"/>
</dbReference>
<dbReference type="InterPro" id="IPR036291">
    <property type="entry name" value="NAD(P)-bd_dom_sf"/>
</dbReference>
<dbReference type="OrthoDB" id="9771883at2"/>
<dbReference type="PROSITE" id="PS00067">
    <property type="entry name" value="3HCDH"/>
    <property type="match status" value="1"/>
</dbReference>
<keyword evidence="5" id="KW-1185">Reference proteome</keyword>
<dbReference type="GO" id="GO:0070403">
    <property type="term" value="F:NAD+ binding"/>
    <property type="evidence" value="ECO:0007669"/>
    <property type="project" value="InterPro"/>
</dbReference>
<reference evidence="4 5" key="1">
    <citation type="submission" date="2017-05" db="EMBL/GenBank/DDBJ databases">
        <authorList>
            <person name="Varghese N."/>
            <person name="Submissions S."/>
        </authorList>
    </citation>
    <scope>NUCLEOTIDE SEQUENCE [LARGE SCALE GENOMIC DNA]</scope>
    <source>
        <strain evidence="4 5">DSM 21985</strain>
    </source>
</reference>
<evidence type="ECO:0000259" key="3">
    <source>
        <dbReference type="Pfam" id="PF02737"/>
    </source>
</evidence>
<dbReference type="SUPFAM" id="SSF51735">
    <property type="entry name" value="NAD(P)-binding Rossmann-fold domains"/>
    <property type="match status" value="1"/>
</dbReference>
<dbReference type="Pfam" id="PF00725">
    <property type="entry name" value="3HCDH"/>
    <property type="match status" value="2"/>
</dbReference>
<gene>
    <name evidence="4" type="ORF">SAMN06265219_110120</name>
</gene>
<dbReference type="Pfam" id="PF02737">
    <property type="entry name" value="3HCDH_N"/>
    <property type="match status" value="1"/>
</dbReference>
<dbReference type="EMBL" id="FXTP01000010">
    <property type="protein sequence ID" value="SMO78484.1"/>
    <property type="molecule type" value="Genomic_DNA"/>
</dbReference>
<keyword evidence="1" id="KW-0560">Oxidoreductase</keyword>
<dbReference type="AlphaFoldDB" id="A0A521E3E5"/>
<dbReference type="Gene3D" id="3.40.50.720">
    <property type="entry name" value="NAD(P)-binding Rossmann-like Domain"/>
    <property type="match status" value="1"/>
</dbReference>
<dbReference type="GO" id="GO:0016616">
    <property type="term" value="F:oxidoreductase activity, acting on the CH-OH group of donors, NAD or NADP as acceptor"/>
    <property type="evidence" value="ECO:0007669"/>
    <property type="project" value="InterPro"/>
</dbReference>
<evidence type="ECO:0000259" key="2">
    <source>
        <dbReference type="Pfam" id="PF00725"/>
    </source>
</evidence>
<dbReference type="InterPro" id="IPR008927">
    <property type="entry name" value="6-PGluconate_DH-like_C_sf"/>
</dbReference>
<proteinExistence type="predicted"/>
<dbReference type="PANTHER" id="PTHR48075">
    <property type="entry name" value="3-HYDROXYACYL-COA DEHYDROGENASE FAMILY PROTEIN"/>
    <property type="match status" value="1"/>
</dbReference>
<dbReference type="GO" id="GO:0006631">
    <property type="term" value="P:fatty acid metabolic process"/>
    <property type="evidence" value="ECO:0007669"/>
    <property type="project" value="InterPro"/>
</dbReference>
<dbReference type="SUPFAM" id="SSF48179">
    <property type="entry name" value="6-phosphogluconate dehydrogenase C-terminal domain-like"/>
    <property type="match status" value="2"/>
</dbReference>
<sequence>MISKDAKIGVVGAGTMGTGIAQVAATQGHQVYLYDAYPHQLEKSREGLESILARQVEKERMTQEEIDGILNRIEFVDNITSFGECGFVIEAIVEDLEVKKDAFARLEGIVSKDCILASNTSSLSVAAISAALKKPERFLGVHFFNPAPLMKLVEIIPGIATDNQVFDKTKAFIKGWDKITVSGKDTPGFIVNRVARPFYGEALRIYEEGIADAPTIDWAMKEIGGFRMGPFELMDLIGHDVNYEVTSTVFEAFYYDPRFKPSFAQKRMVEAGWLGRKSGRGFYDYREGAKNPSPNKDEELGQVIFDRILTMLINEACDAVFMNIASVEDVDLAMQNGVNYPKGLLKWADEIGLKNVLDRMTALQVEYREDRYRPNPLLKKMVAEQTNFYEQ</sequence>
<dbReference type="PANTHER" id="PTHR48075:SF5">
    <property type="entry name" value="3-HYDROXYBUTYRYL-COA DEHYDROGENASE"/>
    <property type="match status" value="1"/>
</dbReference>
<dbReference type="FunFam" id="3.40.50.720:FF:000009">
    <property type="entry name" value="Fatty oxidation complex, alpha subunit"/>
    <property type="match status" value="1"/>
</dbReference>
<dbReference type="Gene3D" id="1.10.1040.50">
    <property type="match status" value="1"/>
</dbReference>
<dbReference type="InterPro" id="IPR006108">
    <property type="entry name" value="3HC_DH_C"/>
</dbReference>
<evidence type="ECO:0000313" key="5">
    <source>
        <dbReference type="Proteomes" id="UP000317557"/>
    </source>
</evidence>
<evidence type="ECO:0000313" key="4">
    <source>
        <dbReference type="EMBL" id="SMO78484.1"/>
    </source>
</evidence>
<evidence type="ECO:0000256" key="1">
    <source>
        <dbReference type="ARBA" id="ARBA00023002"/>
    </source>
</evidence>
<feature type="domain" description="3-hydroxyacyl-CoA dehydrogenase NAD binding" evidence="3">
    <location>
        <begin position="7"/>
        <end position="185"/>
    </location>
</feature>
<accession>A0A521E3E5</accession>
<dbReference type="InterPro" id="IPR006176">
    <property type="entry name" value="3-OHacyl-CoA_DH_NAD-bd"/>
</dbReference>
<feature type="domain" description="3-hydroxyacyl-CoA dehydrogenase C-terminal" evidence="2">
    <location>
        <begin position="304"/>
        <end position="385"/>
    </location>
</feature>
<feature type="domain" description="3-hydroxyacyl-CoA dehydrogenase C-terminal" evidence="2">
    <location>
        <begin position="188"/>
        <end position="285"/>
    </location>
</feature>
<dbReference type="Proteomes" id="UP000317557">
    <property type="component" value="Unassembled WGS sequence"/>
</dbReference>
<name>A0A521E3E5_9BACT</name>
<dbReference type="RefSeq" id="WP_142454934.1">
    <property type="nucleotide sequence ID" value="NZ_FXTP01000010.1"/>
</dbReference>